<dbReference type="PANTHER" id="PTHR31977">
    <property type="entry name" value="UPF0696 PROTEIN C11ORF68"/>
    <property type="match status" value="1"/>
</dbReference>
<evidence type="ECO:0000256" key="1">
    <source>
        <dbReference type="ARBA" id="ARBA00010568"/>
    </source>
</evidence>
<feature type="compositionally biased region" description="Basic and acidic residues" evidence="2">
    <location>
        <begin position="294"/>
        <end position="310"/>
    </location>
</feature>
<feature type="region of interest" description="Disordered" evidence="2">
    <location>
        <begin position="281"/>
        <end position="370"/>
    </location>
</feature>
<evidence type="ECO:0000313" key="4">
    <source>
        <dbReference type="Proteomes" id="UP000219338"/>
    </source>
</evidence>
<dbReference type="STRING" id="47428.A0A284QMZ7"/>
<dbReference type="AlphaFoldDB" id="A0A284QMZ7"/>
<feature type="compositionally biased region" description="Acidic residues" evidence="2">
    <location>
        <begin position="326"/>
        <end position="336"/>
    </location>
</feature>
<name>A0A284QMZ7_ARMOS</name>
<feature type="region of interest" description="Disordered" evidence="2">
    <location>
        <begin position="41"/>
        <end position="68"/>
    </location>
</feature>
<dbReference type="EMBL" id="FUEG01000001">
    <property type="protein sequence ID" value="SJK97845.1"/>
    <property type="molecule type" value="Genomic_DNA"/>
</dbReference>
<comment type="similarity">
    <text evidence="1">Belongs to the UPF0696 family.</text>
</comment>
<organism evidence="3 4">
    <name type="scientific">Armillaria ostoyae</name>
    <name type="common">Armillaria root rot fungus</name>
    <dbReference type="NCBI Taxonomy" id="47428"/>
    <lineage>
        <taxon>Eukaryota</taxon>
        <taxon>Fungi</taxon>
        <taxon>Dikarya</taxon>
        <taxon>Basidiomycota</taxon>
        <taxon>Agaricomycotina</taxon>
        <taxon>Agaricomycetes</taxon>
        <taxon>Agaricomycetidae</taxon>
        <taxon>Agaricales</taxon>
        <taxon>Marasmiineae</taxon>
        <taxon>Physalacriaceae</taxon>
        <taxon>Armillaria</taxon>
    </lineage>
</organism>
<feature type="compositionally biased region" description="Basic and acidic residues" evidence="2">
    <location>
        <begin position="1"/>
        <end position="12"/>
    </location>
</feature>
<accession>A0A284QMZ7</accession>
<sequence length="370" mass="41273">MASTELRQEDSMSSKNPYAWSKSSEPDISLDHFLTKVCETENASNRVPERATVSPLNGSRRRHEAGKREWFPSEERTVEGETAAIAQAAVVLEEATEKVQSIQNDASIPVRSNKKTGAKSKKEVQAEAAEKLKEIAIKNGYTCGKWLMFASSEKVDSIWSSVARSLVGGPLSKTLAYCTKVATCPADEKSNYQHVLCIYMPNVYDKDVVTEVMKVLLRHHGLNLSGVKTDLYTDLSIDSKHPSGIPSTIWKATSLMKDTEIKGGAIVSLELRGAFFDELAAKPKDSGPSPMLNEQEKSSETAQPDEEKPKPKPKAKLKKMQRDTFVSDDDEEDAEEEEKRKEELKKKMAKTRKRDDSDDEEKPKKKTAKM</sequence>
<evidence type="ECO:0000256" key="2">
    <source>
        <dbReference type="SAM" id="MobiDB-lite"/>
    </source>
</evidence>
<dbReference type="InterPro" id="IPR023398">
    <property type="entry name" value="TIF_eIF4e-like"/>
</dbReference>
<dbReference type="PANTHER" id="PTHR31977:SF1">
    <property type="entry name" value="UPF0696 PROTEIN C11ORF68"/>
    <property type="match status" value="1"/>
</dbReference>
<dbReference type="OrthoDB" id="10067381at2759"/>
<protein>
    <submittedName>
        <fullName evidence="3">Uncharacterized protein</fullName>
    </submittedName>
</protein>
<keyword evidence="4" id="KW-1185">Reference proteome</keyword>
<dbReference type="SUPFAM" id="SSF55418">
    <property type="entry name" value="eIF4e-like"/>
    <property type="match status" value="1"/>
</dbReference>
<dbReference type="InterPro" id="IPR015034">
    <property type="entry name" value="Bles03"/>
</dbReference>
<dbReference type="Pfam" id="PF08939">
    <property type="entry name" value="Bles03"/>
    <property type="match status" value="1"/>
</dbReference>
<feature type="compositionally biased region" description="Basic and acidic residues" evidence="2">
    <location>
        <begin position="337"/>
        <end position="346"/>
    </location>
</feature>
<gene>
    <name evidence="3" type="ORF">ARMOST_01100</name>
</gene>
<dbReference type="Proteomes" id="UP000219338">
    <property type="component" value="Unassembled WGS sequence"/>
</dbReference>
<dbReference type="Gene3D" id="3.30.760.10">
    <property type="entry name" value="RNA Cap, Translation Initiation Factor Eif4e"/>
    <property type="match status" value="1"/>
</dbReference>
<reference evidence="4" key="1">
    <citation type="journal article" date="2017" name="Nat. Ecol. Evol.">
        <title>Genome expansion and lineage-specific genetic innovations in the forest pathogenic fungi Armillaria.</title>
        <authorList>
            <person name="Sipos G."/>
            <person name="Prasanna A.N."/>
            <person name="Walter M.C."/>
            <person name="O'Connor E."/>
            <person name="Balint B."/>
            <person name="Krizsan K."/>
            <person name="Kiss B."/>
            <person name="Hess J."/>
            <person name="Varga T."/>
            <person name="Slot J."/>
            <person name="Riley R."/>
            <person name="Boka B."/>
            <person name="Rigling D."/>
            <person name="Barry K."/>
            <person name="Lee J."/>
            <person name="Mihaltcheva S."/>
            <person name="LaButti K."/>
            <person name="Lipzen A."/>
            <person name="Waldron R."/>
            <person name="Moloney N.M."/>
            <person name="Sperisen C."/>
            <person name="Kredics L."/>
            <person name="Vagvoelgyi C."/>
            <person name="Patrignani A."/>
            <person name="Fitzpatrick D."/>
            <person name="Nagy I."/>
            <person name="Doyle S."/>
            <person name="Anderson J.B."/>
            <person name="Grigoriev I.V."/>
            <person name="Gueldener U."/>
            <person name="Muensterkoetter M."/>
            <person name="Nagy L.G."/>
        </authorList>
    </citation>
    <scope>NUCLEOTIDE SEQUENCE [LARGE SCALE GENOMIC DNA]</scope>
    <source>
        <strain evidence="4">C18/9</strain>
    </source>
</reference>
<proteinExistence type="inferred from homology"/>
<dbReference type="OMA" id="WSKSSEP"/>
<evidence type="ECO:0000313" key="3">
    <source>
        <dbReference type="EMBL" id="SJK97845.1"/>
    </source>
</evidence>
<feature type="region of interest" description="Disordered" evidence="2">
    <location>
        <begin position="1"/>
        <end position="25"/>
    </location>
</feature>